<comment type="caution">
    <text evidence="1">The sequence shown here is derived from an EMBL/GenBank/DDBJ whole genome shotgun (WGS) entry which is preliminary data.</text>
</comment>
<organism evidence="1 2">
    <name type="scientific">Pyrocoelia pectoralis</name>
    <dbReference type="NCBI Taxonomy" id="417401"/>
    <lineage>
        <taxon>Eukaryota</taxon>
        <taxon>Metazoa</taxon>
        <taxon>Ecdysozoa</taxon>
        <taxon>Arthropoda</taxon>
        <taxon>Hexapoda</taxon>
        <taxon>Insecta</taxon>
        <taxon>Pterygota</taxon>
        <taxon>Neoptera</taxon>
        <taxon>Endopterygota</taxon>
        <taxon>Coleoptera</taxon>
        <taxon>Polyphaga</taxon>
        <taxon>Elateriformia</taxon>
        <taxon>Elateroidea</taxon>
        <taxon>Lampyridae</taxon>
        <taxon>Lampyrinae</taxon>
        <taxon>Pyrocoelia</taxon>
    </lineage>
</organism>
<proteinExistence type="predicted"/>
<sequence length="279" mass="32609">MAHMVMTETYNANKHEYFTYHLQIASAFQKDCEKLLISFESEDDLSFKIFAKTWRNMNFSLIFNGTELTEELKFFTESCFSTIQKYIIFCEKTAIRVGAFYTLYGVYFKQPAKHKIRIRCTVEIFKLILNLAEKMHEKGTYDVPYLLQKLKLDSAFKLVISPSTYALEGRFMWQEKELKNDIFEEIKQGDPFLQTRTVLQSQEFYGLDSIWSVASDYVDGLRKYGISEKFCEGVTNLPAELEMLLNDMKNSGRSSSELKDNVQKLKNKAFTSKVSQYRS</sequence>
<name>A0AAN7V0B6_9COLE</name>
<dbReference type="PANTHER" id="PTHR15131:SF3">
    <property type="entry name" value="SNRNA-ACTIVATING PROTEIN COMPLEX SUBUNIT 1"/>
    <property type="match status" value="1"/>
</dbReference>
<protein>
    <recommendedName>
        <fullName evidence="3">snRNA-activating protein complex subunit 1</fullName>
    </recommendedName>
</protein>
<dbReference type="Proteomes" id="UP001329430">
    <property type="component" value="Chromosome 8"/>
</dbReference>
<dbReference type="InterPro" id="IPR019188">
    <property type="entry name" value="SNAPC1"/>
</dbReference>
<dbReference type="PANTHER" id="PTHR15131">
    <property type="entry name" value="SMALL NUCLEAR RNA ACTIVATING COMPLEX, POLYPEPTIDE 1"/>
    <property type="match status" value="1"/>
</dbReference>
<dbReference type="GO" id="GO:0042796">
    <property type="term" value="P:snRNA transcription by RNA polymerase III"/>
    <property type="evidence" value="ECO:0007669"/>
    <property type="project" value="TreeGrafter"/>
</dbReference>
<keyword evidence="2" id="KW-1185">Reference proteome</keyword>
<dbReference type="GO" id="GO:0019185">
    <property type="term" value="C:snRNA-activating protein complex"/>
    <property type="evidence" value="ECO:0007669"/>
    <property type="project" value="TreeGrafter"/>
</dbReference>
<dbReference type="AlphaFoldDB" id="A0AAN7V0B6"/>
<dbReference type="GO" id="GO:0042795">
    <property type="term" value="P:snRNA transcription by RNA polymerase II"/>
    <property type="evidence" value="ECO:0007669"/>
    <property type="project" value="TreeGrafter"/>
</dbReference>
<evidence type="ECO:0008006" key="3">
    <source>
        <dbReference type="Google" id="ProtNLM"/>
    </source>
</evidence>
<evidence type="ECO:0000313" key="1">
    <source>
        <dbReference type="EMBL" id="KAK5640275.1"/>
    </source>
</evidence>
<accession>A0AAN7V0B6</accession>
<dbReference type="EMBL" id="JAVRBK010000008">
    <property type="protein sequence ID" value="KAK5640275.1"/>
    <property type="molecule type" value="Genomic_DNA"/>
</dbReference>
<reference evidence="1 2" key="1">
    <citation type="journal article" date="2024" name="Insects">
        <title>An Improved Chromosome-Level Genome Assembly of the Firefly Pyrocoelia pectoralis.</title>
        <authorList>
            <person name="Fu X."/>
            <person name="Meyer-Rochow V.B."/>
            <person name="Ballantyne L."/>
            <person name="Zhu X."/>
        </authorList>
    </citation>
    <scope>NUCLEOTIDE SEQUENCE [LARGE SCALE GENOMIC DNA]</scope>
    <source>
        <strain evidence="1">XCY_ONT2</strain>
    </source>
</reference>
<evidence type="ECO:0000313" key="2">
    <source>
        <dbReference type="Proteomes" id="UP001329430"/>
    </source>
</evidence>
<gene>
    <name evidence="1" type="ORF">RI129_011086</name>
</gene>
<dbReference type="Pfam" id="PF09808">
    <property type="entry name" value="SNAPC1"/>
    <property type="match status" value="1"/>
</dbReference>
<dbReference type="GO" id="GO:0043565">
    <property type="term" value="F:sequence-specific DNA binding"/>
    <property type="evidence" value="ECO:0007669"/>
    <property type="project" value="TreeGrafter"/>
</dbReference>